<gene>
    <name evidence="10" type="ORF">SAMN05444158_7182</name>
</gene>
<accession>A0A1H2BHM7</accession>
<dbReference type="AlphaFoldDB" id="A0A1H2BHM7"/>
<organism evidence="10 11">
    <name type="scientific">Bradyrhizobium canariense</name>
    <dbReference type="NCBI Taxonomy" id="255045"/>
    <lineage>
        <taxon>Bacteria</taxon>
        <taxon>Pseudomonadati</taxon>
        <taxon>Pseudomonadota</taxon>
        <taxon>Alphaproteobacteria</taxon>
        <taxon>Hyphomicrobiales</taxon>
        <taxon>Nitrobacteraceae</taxon>
        <taxon>Bradyrhizobium</taxon>
    </lineage>
</organism>
<dbReference type="GO" id="GO:0055085">
    <property type="term" value="P:transmembrane transport"/>
    <property type="evidence" value="ECO:0007669"/>
    <property type="project" value="InterPro"/>
</dbReference>
<feature type="transmembrane region" description="Helical" evidence="8">
    <location>
        <begin position="238"/>
        <end position="257"/>
    </location>
</feature>
<name>A0A1H2BHM7_9BRAD</name>
<keyword evidence="7 8" id="KW-0472">Membrane</keyword>
<feature type="domain" description="ABC transmembrane type-1" evidence="9">
    <location>
        <begin position="65"/>
        <end position="257"/>
    </location>
</feature>
<evidence type="ECO:0000256" key="1">
    <source>
        <dbReference type="ARBA" id="ARBA00004429"/>
    </source>
</evidence>
<evidence type="ECO:0000256" key="2">
    <source>
        <dbReference type="ARBA" id="ARBA00022448"/>
    </source>
</evidence>
<evidence type="ECO:0000313" key="11">
    <source>
        <dbReference type="Proteomes" id="UP000243904"/>
    </source>
</evidence>
<feature type="transmembrane region" description="Helical" evidence="8">
    <location>
        <begin position="70"/>
        <end position="95"/>
    </location>
</feature>
<keyword evidence="4" id="KW-0997">Cell inner membrane</keyword>
<evidence type="ECO:0000313" key="10">
    <source>
        <dbReference type="EMBL" id="SDT57644.1"/>
    </source>
</evidence>
<feature type="transmembrane region" description="Helical" evidence="8">
    <location>
        <begin position="137"/>
        <end position="160"/>
    </location>
</feature>
<keyword evidence="2 8" id="KW-0813">Transport</keyword>
<reference evidence="11" key="1">
    <citation type="submission" date="2016-10" db="EMBL/GenBank/DDBJ databases">
        <authorList>
            <person name="Varghese N."/>
            <person name="Submissions S."/>
        </authorList>
    </citation>
    <scope>NUCLEOTIDE SEQUENCE [LARGE SCALE GENOMIC DNA]</scope>
    <source>
        <strain evidence="11">GAS369</strain>
    </source>
</reference>
<keyword evidence="5 8" id="KW-0812">Transmembrane</keyword>
<dbReference type="InterPro" id="IPR035906">
    <property type="entry name" value="MetI-like_sf"/>
</dbReference>
<dbReference type="PANTHER" id="PTHR43357">
    <property type="entry name" value="INNER MEMBRANE ABC TRANSPORTER PERMEASE PROTEIN YDCV"/>
    <property type="match status" value="1"/>
</dbReference>
<evidence type="ECO:0000256" key="6">
    <source>
        <dbReference type="ARBA" id="ARBA00022989"/>
    </source>
</evidence>
<evidence type="ECO:0000256" key="7">
    <source>
        <dbReference type="ARBA" id="ARBA00023136"/>
    </source>
</evidence>
<evidence type="ECO:0000256" key="8">
    <source>
        <dbReference type="RuleBase" id="RU363032"/>
    </source>
</evidence>
<feature type="transmembrane region" description="Helical" evidence="8">
    <location>
        <begin position="107"/>
        <end position="131"/>
    </location>
</feature>
<sequence>MDGPAMIDALQRYSFRGLTWALYIFLLAPLVCIVIVSFNNEAVQSFPPTAWSFRWYAAALGNSGFVNSMLVSAILAAVATMVATPIAVMGAVGLWKSRLRGKAALEALFVTPIIVPGLVTGVSLLVALAAIDVRQAPVRLLIGHSLIVLPYVMRTTIASLSQIDDSLQEAAETLGATSREAFFHIILPLIRPGVVAGMLFGFILSFDDVNVSLFLVDTRTTTLPISIMAYLQYSFDPSVAAISSMLIGLIFGLTIVLERWFGLKRLFTGQ</sequence>
<dbReference type="EMBL" id="LT629750">
    <property type="protein sequence ID" value="SDT57644.1"/>
    <property type="molecule type" value="Genomic_DNA"/>
</dbReference>
<evidence type="ECO:0000259" key="9">
    <source>
        <dbReference type="PROSITE" id="PS50928"/>
    </source>
</evidence>
<feature type="transmembrane region" description="Helical" evidence="8">
    <location>
        <begin position="20"/>
        <end position="38"/>
    </location>
</feature>
<comment type="subcellular location">
    <subcellularLocation>
        <location evidence="1">Cell inner membrane</location>
        <topology evidence="1">Multi-pass membrane protein</topology>
    </subcellularLocation>
    <subcellularLocation>
        <location evidence="8">Cell membrane</location>
        <topology evidence="8">Multi-pass membrane protein</topology>
    </subcellularLocation>
</comment>
<feature type="transmembrane region" description="Helical" evidence="8">
    <location>
        <begin position="181"/>
        <end position="206"/>
    </location>
</feature>
<dbReference type="GO" id="GO:0005886">
    <property type="term" value="C:plasma membrane"/>
    <property type="evidence" value="ECO:0007669"/>
    <property type="project" value="UniProtKB-SubCell"/>
</dbReference>
<dbReference type="Gene3D" id="1.10.3720.10">
    <property type="entry name" value="MetI-like"/>
    <property type="match status" value="1"/>
</dbReference>
<protein>
    <submittedName>
        <fullName evidence="10">Putative spermidine/putrescine transport system permease protein</fullName>
    </submittedName>
</protein>
<keyword evidence="3" id="KW-1003">Cell membrane</keyword>
<dbReference type="Proteomes" id="UP000243904">
    <property type="component" value="Chromosome I"/>
</dbReference>
<dbReference type="CDD" id="cd06261">
    <property type="entry name" value="TM_PBP2"/>
    <property type="match status" value="1"/>
</dbReference>
<comment type="similarity">
    <text evidence="8">Belongs to the binding-protein-dependent transport system permease family.</text>
</comment>
<evidence type="ECO:0000256" key="5">
    <source>
        <dbReference type="ARBA" id="ARBA00022692"/>
    </source>
</evidence>
<proteinExistence type="inferred from homology"/>
<dbReference type="Pfam" id="PF00528">
    <property type="entry name" value="BPD_transp_1"/>
    <property type="match status" value="1"/>
</dbReference>
<dbReference type="PANTHER" id="PTHR43357:SF4">
    <property type="entry name" value="INNER MEMBRANE ABC TRANSPORTER PERMEASE PROTEIN YDCV"/>
    <property type="match status" value="1"/>
</dbReference>
<evidence type="ECO:0000256" key="3">
    <source>
        <dbReference type="ARBA" id="ARBA00022475"/>
    </source>
</evidence>
<dbReference type="InterPro" id="IPR000515">
    <property type="entry name" value="MetI-like"/>
</dbReference>
<dbReference type="SUPFAM" id="SSF161098">
    <property type="entry name" value="MetI-like"/>
    <property type="match status" value="1"/>
</dbReference>
<evidence type="ECO:0000256" key="4">
    <source>
        <dbReference type="ARBA" id="ARBA00022519"/>
    </source>
</evidence>
<dbReference type="PROSITE" id="PS50928">
    <property type="entry name" value="ABC_TM1"/>
    <property type="match status" value="1"/>
</dbReference>
<keyword evidence="11" id="KW-1185">Reference proteome</keyword>
<keyword evidence="6 8" id="KW-1133">Transmembrane helix</keyword>